<organism evidence="1 2">
    <name type="scientific">Irpex rosettiformis</name>
    <dbReference type="NCBI Taxonomy" id="378272"/>
    <lineage>
        <taxon>Eukaryota</taxon>
        <taxon>Fungi</taxon>
        <taxon>Dikarya</taxon>
        <taxon>Basidiomycota</taxon>
        <taxon>Agaricomycotina</taxon>
        <taxon>Agaricomycetes</taxon>
        <taxon>Polyporales</taxon>
        <taxon>Irpicaceae</taxon>
        <taxon>Irpex</taxon>
    </lineage>
</organism>
<evidence type="ECO:0000313" key="2">
    <source>
        <dbReference type="Proteomes" id="UP001055072"/>
    </source>
</evidence>
<gene>
    <name evidence="1" type="ORF">BDY19DRAFT_997635</name>
</gene>
<sequence>MFPWSRPRSNASNSVLVNQGAALTKEEKAADVAKTVLKTLLQVVVEVSDAFGPLQSVANGLNFIVKNIEKVGDNTAAMQKLLRRVKKIEELTKREDHGHGDECPVQCIYRDLDAIMETLDPIAHQNAIERFVRTSQNAALIQEYISSVEQALYDYQLTLVQGLQKLGTEQIGYAERNALDKLTRAKNAGFDASNHRSRCLAGTRTKVLHTLQQWAEDPDGHQVYWLNGHAGSGKSTIAQSFAEMLLATGDLGASFFCSRDSQQQSDLKTIFPTLAFQLATANNTDSPRYRRALLHALEKHPDIALSSLHNQLEELIIGPAQTSGITAIIVVDALDECRDPNSTSIILDLFASSIVRVPLIKIFITGRPEPHILSGFCLPQLVPITDVMILHEIDDMAVNADIRLFLQDKLSKIAEDRRRNYGTSIPSNWPSDSALDALTKKTAGLFIFASTVVKVIENTYYDPRDQLQKVLANTDDSSYEGGFGLDNLYLNILDGASPRHDDGFLVRLRSTLGLLTITNDALLPSTIAKLLGLPRSSDVRIILSSLRSLLVIPDDWSLPVCFHHQSFPDFLTDPARCTDPRFFINRDDHHFAIGQRCLIIMRGRLKKNICDLSPYAMNDTLDVALRDKRIGDATRYCCRYWANHLLSDVKRDSHLHMIEPLLLDFLSNQQLQWFEALGLLQELGRAVEALSDVRAWISTCSKKYRVLLEWIVEGQRFVLYAFDVISVSVIHIYHSALPFSPKSSLMRKRHISELSNEARVEVGTATSWKQSLRTIQLPGAAQALEYSHDGAMLAVGGQSICRIIRSATGQNIMDLDPSGAIQSLSFSPDDTTLATASNKHLRVWDVRTGAIIAELLHGETTIQHIEFHPAIKHLLLSKDNEGTVRLWDLEARHCQHTFEFLIPVIGGSLGCRTLCWLKGSSKKAILLAHSTHAELLIASGELPRRLRTYPYPQSINIQSPTIVSSEDGLSIALGSKSGSIAVYDVKSGALTYSISSHYKDMRFLQLLPSHDGRGHTTTFAFATGPSVCLLYGNQHPSSRAITLNGHADDVVSVASSSDGQFIASGSRDKTVRIWETRNSARSPCNPTIKGDHSHAIESGRLSNDGLFAFSISFDGTVKVWDTRGGTCCCTLAPSEVSSHSISRRHRRAAAILPGNEYLVTVEPNGVGKMWNLAGKEVSIWSNGPITSNNDFSEKVASTWLLPWGNEETLFGFFYCTCAYTRTSRLKKGAFRTQVECWTLHREASEPQPRMVLASSGEVPYEVKQIHHRADISSKSTTLTLHTKYGDQFTAVLWDYVLFSRSCQGLQFVREARRPADDIEGIVVGSETPYHKLVDHDTSWVIDEEGRRILWIPPDHDGPGTWQRDKLLLESRSGCLTVIDFSRTKLRDKEHSQL</sequence>
<dbReference type="EMBL" id="MU274941">
    <property type="protein sequence ID" value="KAI0084568.1"/>
    <property type="molecule type" value="Genomic_DNA"/>
</dbReference>
<keyword evidence="2" id="KW-1185">Reference proteome</keyword>
<comment type="caution">
    <text evidence="1">The sequence shown here is derived from an EMBL/GenBank/DDBJ whole genome shotgun (WGS) entry which is preliminary data.</text>
</comment>
<dbReference type="Proteomes" id="UP001055072">
    <property type="component" value="Unassembled WGS sequence"/>
</dbReference>
<evidence type="ECO:0000313" key="1">
    <source>
        <dbReference type="EMBL" id="KAI0084568.1"/>
    </source>
</evidence>
<name>A0ACB8TR94_9APHY</name>
<accession>A0ACB8TR94</accession>
<proteinExistence type="predicted"/>
<reference evidence="1" key="1">
    <citation type="journal article" date="2021" name="Environ. Microbiol.">
        <title>Gene family expansions and transcriptome signatures uncover fungal adaptations to wood decay.</title>
        <authorList>
            <person name="Hage H."/>
            <person name="Miyauchi S."/>
            <person name="Viragh M."/>
            <person name="Drula E."/>
            <person name="Min B."/>
            <person name="Chaduli D."/>
            <person name="Navarro D."/>
            <person name="Favel A."/>
            <person name="Norest M."/>
            <person name="Lesage-Meessen L."/>
            <person name="Balint B."/>
            <person name="Merenyi Z."/>
            <person name="de Eugenio L."/>
            <person name="Morin E."/>
            <person name="Martinez A.T."/>
            <person name="Baldrian P."/>
            <person name="Stursova M."/>
            <person name="Martinez M.J."/>
            <person name="Novotny C."/>
            <person name="Magnuson J.K."/>
            <person name="Spatafora J.W."/>
            <person name="Maurice S."/>
            <person name="Pangilinan J."/>
            <person name="Andreopoulos W."/>
            <person name="LaButti K."/>
            <person name="Hundley H."/>
            <person name="Na H."/>
            <person name="Kuo A."/>
            <person name="Barry K."/>
            <person name="Lipzen A."/>
            <person name="Henrissat B."/>
            <person name="Riley R."/>
            <person name="Ahrendt S."/>
            <person name="Nagy L.G."/>
            <person name="Grigoriev I.V."/>
            <person name="Martin F."/>
            <person name="Rosso M.N."/>
        </authorList>
    </citation>
    <scope>NUCLEOTIDE SEQUENCE</scope>
    <source>
        <strain evidence="1">CBS 384.51</strain>
    </source>
</reference>
<protein>
    <submittedName>
        <fullName evidence="1">WD40-repeat-containing domain protein</fullName>
    </submittedName>
</protein>